<feature type="short sequence motif" description="Nudix box" evidence="4">
    <location>
        <begin position="41"/>
        <end position="62"/>
    </location>
</feature>
<comment type="cofactor">
    <cofactor evidence="4">
        <name>a divalent metal cation</name>
        <dbReference type="ChEBI" id="CHEBI:60240"/>
    </cofactor>
</comment>
<feature type="domain" description="Nudix hydrolase" evidence="5">
    <location>
        <begin position="9"/>
        <end position="153"/>
    </location>
</feature>
<dbReference type="NCBIfam" id="NF001938">
    <property type="entry name" value="PRK00714.1-5"/>
    <property type="match status" value="1"/>
</dbReference>
<keyword evidence="3 4" id="KW-0378">Hydrolase</keyword>
<dbReference type="NCBIfam" id="NF001937">
    <property type="entry name" value="PRK00714.1-4"/>
    <property type="match status" value="1"/>
</dbReference>
<accession>E7C2V4</accession>
<dbReference type="PANTHER" id="PTHR43046:SF14">
    <property type="entry name" value="MUTT_NUDIX FAMILY PROTEIN"/>
    <property type="match status" value="1"/>
</dbReference>
<evidence type="ECO:0000313" key="6">
    <source>
        <dbReference type="EMBL" id="ADI21778.1"/>
    </source>
</evidence>
<reference evidence="6" key="1">
    <citation type="submission" date="2010-01" db="EMBL/GenBank/DDBJ databases">
        <title>Genome fragments of uncultured bacteria from the North Pacific subtropical Gyre.</title>
        <authorList>
            <person name="Pham V.D."/>
            <person name="Delong E.F."/>
        </authorList>
    </citation>
    <scope>NUCLEOTIDE SEQUENCE</scope>
</reference>
<dbReference type="AlphaFoldDB" id="E7C2V4"/>
<dbReference type="EMBL" id="GU567965">
    <property type="protein sequence ID" value="ADI21778.1"/>
    <property type="molecule type" value="Genomic_DNA"/>
</dbReference>
<proteinExistence type="inferred from homology"/>
<organism evidence="6">
    <name type="scientific">uncultured gamma proteobacterium HF0130_22O14</name>
    <dbReference type="NCBI Taxonomy" id="723567"/>
    <lineage>
        <taxon>Bacteria</taxon>
        <taxon>Pseudomonadati</taxon>
        <taxon>Pseudomonadota</taxon>
        <taxon>Gammaproteobacteria</taxon>
        <taxon>environmental samples</taxon>
    </lineage>
</organism>
<dbReference type="InterPro" id="IPR020476">
    <property type="entry name" value="Nudix_hydrolase"/>
</dbReference>
<comment type="cofactor">
    <cofactor evidence="1">
        <name>Mn(2+)</name>
        <dbReference type="ChEBI" id="CHEBI:29035"/>
    </cofactor>
</comment>
<comment type="similarity">
    <text evidence="4">Belongs to the Nudix hydrolase family. RppH subfamily.</text>
</comment>
<gene>
    <name evidence="4" type="primary">rppH</name>
    <name evidence="4" type="synonym">nudH</name>
</gene>
<dbReference type="PROSITE" id="PS00893">
    <property type="entry name" value="NUDIX_BOX"/>
    <property type="match status" value="1"/>
</dbReference>
<evidence type="ECO:0000256" key="2">
    <source>
        <dbReference type="ARBA" id="ARBA00001946"/>
    </source>
</evidence>
<dbReference type="Pfam" id="PF00293">
    <property type="entry name" value="NUDIX"/>
    <property type="match status" value="1"/>
</dbReference>
<dbReference type="PANTHER" id="PTHR43046">
    <property type="entry name" value="GDP-MANNOSE MANNOSYL HYDROLASE"/>
    <property type="match status" value="1"/>
</dbReference>
<dbReference type="PROSITE" id="PS51462">
    <property type="entry name" value="NUDIX"/>
    <property type="match status" value="1"/>
</dbReference>
<protein>
    <recommendedName>
        <fullName evidence="4">RNA pyrophosphohydrolase</fullName>
        <ecNumber evidence="4">3.6.1.-</ecNumber>
    </recommendedName>
    <alternativeName>
        <fullName evidence="4">(Di)nucleoside polyphosphate hydrolase</fullName>
    </alternativeName>
</protein>
<dbReference type="InterPro" id="IPR020084">
    <property type="entry name" value="NUDIX_hydrolase_CS"/>
</dbReference>
<dbReference type="InterPro" id="IPR000086">
    <property type="entry name" value="NUDIX_hydrolase_dom"/>
</dbReference>
<dbReference type="InterPro" id="IPR015797">
    <property type="entry name" value="NUDIX_hydrolase-like_dom_sf"/>
</dbReference>
<comment type="function">
    <text evidence="4">Accelerates the degradation of transcripts by removing pyrophosphate from the 5'-end of triphosphorylated RNA, leading to a more labile monophosphorylated state that can stimulate subsequent ribonuclease cleavage.</text>
</comment>
<dbReference type="CDD" id="cd03671">
    <property type="entry name" value="NUDIX_Ap4A_hydrolase_plant_like"/>
    <property type="match status" value="1"/>
</dbReference>
<evidence type="ECO:0000256" key="1">
    <source>
        <dbReference type="ARBA" id="ARBA00001936"/>
    </source>
</evidence>
<dbReference type="PRINTS" id="PR00502">
    <property type="entry name" value="NUDIXFAMILY"/>
</dbReference>
<dbReference type="SUPFAM" id="SSF55811">
    <property type="entry name" value="Nudix"/>
    <property type="match status" value="1"/>
</dbReference>
<dbReference type="Gene3D" id="3.90.79.10">
    <property type="entry name" value="Nucleoside Triphosphate Pyrophosphohydrolase"/>
    <property type="match status" value="1"/>
</dbReference>
<sequence>MCDLIFDDGYRANVGIVICNPLGKVFFGKRRYQSGWQFPQGGIKQGESPKKAMWRELLEETGLKKENTKLIKTSNGWYQYNLPKKHIRKNSKGTPVIGQRQKWFLLSFDDDSHLITLDQSPEQEFDSWKWIDPETSINQVIGFKKEVYKQVIDEFIPFIDGN</sequence>
<evidence type="ECO:0000259" key="5">
    <source>
        <dbReference type="PROSITE" id="PS51462"/>
    </source>
</evidence>
<comment type="cofactor">
    <cofactor evidence="2">
        <name>Mg(2+)</name>
        <dbReference type="ChEBI" id="CHEBI:18420"/>
    </cofactor>
</comment>
<dbReference type="HAMAP" id="MF_00298">
    <property type="entry name" value="Nudix_RppH"/>
    <property type="match status" value="1"/>
</dbReference>
<evidence type="ECO:0000256" key="4">
    <source>
        <dbReference type="HAMAP-Rule" id="MF_00298"/>
    </source>
</evidence>
<evidence type="ECO:0000256" key="3">
    <source>
        <dbReference type="ARBA" id="ARBA00022801"/>
    </source>
</evidence>
<name>E7C2V4_9GAMM</name>
<dbReference type="InterPro" id="IPR022927">
    <property type="entry name" value="RppH"/>
</dbReference>
<dbReference type="EC" id="3.6.1.-" evidence="4"/>
<dbReference type="GO" id="GO:0016462">
    <property type="term" value="F:pyrophosphatase activity"/>
    <property type="evidence" value="ECO:0007669"/>
    <property type="project" value="UniProtKB-ARBA"/>
</dbReference>